<dbReference type="PANTHER" id="PTHR10488">
    <property type="entry name" value="GLYCINE AMIDINOTRANSFERASE, MITOCHONDRIAL"/>
    <property type="match status" value="1"/>
</dbReference>
<keyword evidence="5" id="KW-1185">Reference proteome</keyword>
<dbReference type="RefSeq" id="WP_141996464.1">
    <property type="nucleotide sequence ID" value="NZ_VFML01000001.1"/>
</dbReference>
<evidence type="ECO:0000256" key="1">
    <source>
        <dbReference type="ARBA" id="ARBA00006943"/>
    </source>
</evidence>
<dbReference type="InterPro" id="IPR033195">
    <property type="entry name" value="AmidinoTrfase"/>
</dbReference>
<evidence type="ECO:0000256" key="2">
    <source>
        <dbReference type="ARBA" id="ARBA00022679"/>
    </source>
</evidence>
<protein>
    <submittedName>
        <fullName evidence="4">Glycine amidinotransferase</fullName>
    </submittedName>
</protein>
<proteinExistence type="inferred from homology"/>
<evidence type="ECO:0000313" key="5">
    <source>
        <dbReference type="Proteomes" id="UP000320876"/>
    </source>
</evidence>
<accession>A0A542DEY3</accession>
<feature type="active site" description="Amidino-cysteine intermediate" evidence="3">
    <location>
        <position position="342"/>
    </location>
</feature>
<feature type="active site" evidence="3">
    <location>
        <position position="235"/>
    </location>
</feature>
<organism evidence="4 5">
    <name type="scientific">Amycolatopsis cihanbeyliensis</name>
    <dbReference type="NCBI Taxonomy" id="1128664"/>
    <lineage>
        <taxon>Bacteria</taxon>
        <taxon>Bacillati</taxon>
        <taxon>Actinomycetota</taxon>
        <taxon>Actinomycetes</taxon>
        <taxon>Pseudonocardiales</taxon>
        <taxon>Pseudonocardiaceae</taxon>
        <taxon>Amycolatopsis</taxon>
    </lineage>
</organism>
<gene>
    <name evidence="4" type="ORF">FB471_1324</name>
</gene>
<evidence type="ECO:0000256" key="3">
    <source>
        <dbReference type="PIRSR" id="PIRSR633195-1"/>
    </source>
</evidence>
<reference evidence="4 5" key="1">
    <citation type="submission" date="2019-06" db="EMBL/GenBank/DDBJ databases">
        <title>Sequencing the genomes of 1000 actinobacteria strains.</title>
        <authorList>
            <person name="Klenk H.-P."/>
        </authorList>
    </citation>
    <scope>NUCLEOTIDE SEQUENCE [LARGE SCALE GENOMIC DNA]</scope>
    <source>
        <strain evidence="4 5">DSM 45679</strain>
    </source>
</reference>
<sequence>MTNRVVNSHDEWSHLEEVIVGTPYHLDYHDDSSFRMFFHDNLKDIDSRGVFYRRKPDNRFRDECIEDAEGLVNLLQKEGVTVRRPQGLDVVPQVATPNWRAPMGHALMSRDNFIIVGDEIIETSPLLRSRYFESELYKELFTEYFERGSKWTVAPRSRLLDRNFDYSYVLSEGYTGPVPDDPFYEIMFDGAQIMRLGTDLVFNVSTENHRMGSRWLTRHLGPEYKVHEVCVGDNHIDGKILPLRPGTLLVKEGVDLNSLPEKLQRWKIIRYEWFDKPVESEQDGVPFLASQSIGINVLSLDEERVVVQDIQLPLMRSLEKAGFTPIPCQWRHGRSLGGGFHCMTLDIRRRSEAVSYL</sequence>
<dbReference type="AlphaFoldDB" id="A0A542DEY3"/>
<evidence type="ECO:0000313" key="4">
    <source>
        <dbReference type="EMBL" id="TQJ01629.1"/>
    </source>
</evidence>
<keyword evidence="2 4" id="KW-0808">Transferase</keyword>
<dbReference type="PANTHER" id="PTHR10488:SF1">
    <property type="entry name" value="GLYCINE AMIDINOTRANSFERASE, MITOCHONDRIAL"/>
    <property type="match status" value="1"/>
</dbReference>
<feature type="active site" evidence="3">
    <location>
        <position position="189"/>
    </location>
</feature>
<comment type="caution">
    <text evidence="4">The sequence shown here is derived from an EMBL/GenBank/DDBJ whole genome shotgun (WGS) entry which is preliminary data.</text>
</comment>
<dbReference type="GO" id="GO:0015067">
    <property type="term" value="F:amidinotransferase activity"/>
    <property type="evidence" value="ECO:0007669"/>
    <property type="project" value="InterPro"/>
</dbReference>
<dbReference type="Gene3D" id="3.75.10.10">
    <property type="entry name" value="L-arginine/glycine Amidinotransferase, Chain A"/>
    <property type="match status" value="1"/>
</dbReference>
<dbReference type="SUPFAM" id="SSF55909">
    <property type="entry name" value="Pentein"/>
    <property type="match status" value="1"/>
</dbReference>
<comment type="similarity">
    <text evidence="1">Belongs to the amidinotransferase family.</text>
</comment>
<dbReference type="Proteomes" id="UP000320876">
    <property type="component" value="Unassembled WGS sequence"/>
</dbReference>
<dbReference type="OrthoDB" id="258252at2"/>
<dbReference type="EMBL" id="VFML01000001">
    <property type="protein sequence ID" value="TQJ01629.1"/>
    <property type="molecule type" value="Genomic_DNA"/>
</dbReference>
<name>A0A542DEY3_AMYCI</name>